<reference evidence="2" key="1">
    <citation type="submission" date="2021-01" db="EMBL/GenBank/DDBJ databases">
        <authorList>
            <person name="Corre E."/>
            <person name="Pelletier E."/>
            <person name="Niang G."/>
            <person name="Scheremetjew M."/>
            <person name="Finn R."/>
            <person name="Kale V."/>
            <person name="Holt S."/>
            <person name="Cochrane G."/>
            <person name="Meng A."/>
            <person name="Brown T."/>
            <person name="Cohen L."/>
        </authorList>
    </citation>
    <scope>NUCLEOTIDE SEQUENCE</scope>
    <source>
        <strain evidence="2">CCMP1381</strain>
    </source>
</reference>
<proteinExistence type="predicted"/>
<organism evidence="2">
    <name type="scientific">Octactis speculum</name>
    <dbReference type="NCBI Taxonomy" id="3111310"/>
    <lineage>
        <taxon>Eukaryota</taxon>
        <taxon>Sar</taxon>
        <taxon>Stramenopiles</taxon>
        <taxon>Ochrophyta</taxon>
        <taxon>Dictyochophyceae</taxon>
        <taxon>Dictyochales</taxon>
        <taxon>Dictyochaceae</taxon>
        <taxon>Octactis</taxon>
    </lineage>
</organism>
<accession>A0A7S2D9T1</accession>
<feature type="region of interest" description="Disordered" evidence="1">
    <location>
        <begin position="274"/>
        <end position="301"/>
    </location>
</feature>
<gene>
    <name evidence="2" type="ORF">DSPE1174_LOCUS20410</name>
</gene>
<protein>
    <submittedName>
        <fullName evidence="2">Uncharacterized protein</fullName>
    </submittedName>
</protein>
<sequence length="301" mass="34379">MHAEVKGTCEVGQKCNEYVCLVLHSPHDTQEGGGPREVKCDYVRIWSTAGTSAEFHHQALRDIHDRYKLILPDLDEIHVWSDGHTSTYKGSPNFGRMAAWPKERGVKIIQNFFVEYHACGPQDNAGKGPRIAMEQAIGFGNAPNLYNYHECYKWCRENLPRPSVSHAHTGTWGCNGEYVWWCYANGEADPYRSSATQTLDLRHKDYRGVPGSSCMYSFSAVSDDAPLVKSRLMPCFCSRCRNSEFHLCFFRRLWRMNDNTCELKATLSIDETKERSKGAREKAKERKKRRAERINAVASTL</sequence>
<evidence type="ECO:0000313" key="2">
    <source>
        <dbReference type="EMBL" id="CAD9448350.1"/>
    </source>
</evidence>
<name>A0A7S2D9T1_9STRA</name>
<evidence type="ECO:0000256" key="1">
    <source>
        <dbReference type="SAM" id="MobiDB-lite"/>
    </source>
</evidence>
<dbReference type="AlphaFoldDB" id="A0A7S2D9T1"/>
<feature type="compositionally biased region" description="Basic and acidic residues" evidence="1">
    <location>
        <begin position="274"/>
        <end position="284"/>
    </location>
</feature>
<dbReference type="EMBL" id="HBGS01039654">
    <property type="protein sequence ID" value="CAD9448350.1"/>
    <property type="molecule type" value="Transcribed_RNA"/>
</dbReference>